<protein>
    <submittedName>
        <fullName evidence="4">Class II aldolase/adducin family protein</fullName>
    </submittedName>
</protein>
<dbReference type="GO" id="GO:0019323">
    <property type="term" value="P:pentose catabolic process"/>
    <property type="evidence" value="ECO:0007669"/>
    <property type="project" value="TreeGrafter"/>
</dbReference>
<dbReference type="InterPro" id="IPR050197">
    <property type="entry name" value="Aldolase_class_II_sugar_metab"/>
</dbReference>
<gene>
    <name evidence="4" type="ORF">H8707_00800</name>
</gene>
<evidence type="ECO:0000256" key="1">
    <source>
        <dbReference type="ARBA" id="ARBA00022723"/>
    </source>
</evidence>
<sequence length="345" mass="38640">MESKEAKELVVRAGRELVDSDLIARTWGNVSCRIDEERFAITPSGRDYLTLTGNDIVEVKIKDLSYEGDIKPSSEKGIHAEVYHRLPHINFVIHTHQENASAISASELKKIPLSECNFKYSKSLFSDEILCAQYGLPGTKTLRKNVVAALEHSKSNAVILKNHGALCYGKDYESTMQIANELESISGNFIEKNGYHLTFSEKKDASQNITRLKDFEQAVLAERGGNVILNTDPEILSYISLSKPLLPYLDDFAQIVGLKAEAVEDREKSILKALRHSSAVLIKDLGALCWGKDEGDALAVNMILKKNCKAYFAASLFNDPQPINKFECALMRFIYLKKYSRLSEK</sequence>
<keyword evidence="2" id="KW-0456">Lyase</keyword>
<dbReference type="GO" id="GO:0005829">
    <property type="term" value="C:cytosol"/>
    <property type="evidence" value="ECO:0007669"/>
    <property type="project" value="TreeGrafter"/>
</dbReference>
<feature type="domain" description="Class II aldolase/adducin N-terminal" evidence="3">
    <location>
        <begin position="8"/>
        <end position="190"/>
    </location>
</feature>
<dbReference type="SMART" id="SM01007">
    <property type="entry name" value="Aldolase_II"/>
    <property type="match status" value="1"/>
</dbReference>
<dbReference type="PANTHER" id="PTHR22789:SF0">
    <property type="entry name" value="3-OXO-TETRONATE 4-PHOSPHATE DECARBOXYLASE-RELATED"/>
    <property type="match status" value="1"/>
</dbReference>
<evidence type="ECO:0000256" key="2">
    <source>
        <dbReference type="ARBA" id="ARBA00023239"/>
    </source>
</evidence>
<dbReference type="EMBL" id="JACRTG010000003">
    <property type="protein sequence ID" value="MBC8586779.1"/>
    <property type="molecule type" value="Genomic_DNA"/>
</dbReference>
<accession>A0A926EUY3</accession>
<dbReference type="PANTHER" id="PTHR22789">
    <property type="entry name" value="FUCULOSE PHOSPHATE ALDOLASE"/>
    <property type="match status" value="1"/>
</dbReference>
<reference evidence="4" key="1">
    <citation type="submission" date="2020-08" db="EMBL/GenBank/DDBJ databases">
        <title>Genome public.</title>
        <authorList>
            <person name="Liu C."/>
            <person name="Sun Q."/>
        </authorList>
    </citation>
    <scope>NUCLEOTIDE SEQUENCE</scope>
    <source>
        <strain evidence="4">BX21</strain>
    </source>
</reference>
<dbReference type="Gene3D" id="3.40.225.10">
    <property type="entry name" value="Class II aldolase/adducin N-terminal domain"/>
    <property type="match status" value="2"/>
</dbReference>
<dbReference type="RefSeq" id="WP_262428243.1">
    <property type="nucleotide sequence ID" value="NZ_JACRTG010000003.1"/>
</dbReference>
<keyword evidence="5" id="KW-1185">Reference proteome</keyword>
<dbReference type="InterPro" id="IPR036409">
    <property type="entry name" value="Aldolase_II/adducin_N_sf"/>
</dbReference>
<evidence type="ECO:0000313" key="4">
    <source>
        <dbReference type="EMBL" id="MBC8586779.1"/>
    </source>
</evidence>
<proteinExistence type="predicted"/>
<dbReference type="SUPFAM" id="SSF53639">
    <property type="entry name" value="AraD/HMP-PK domain-like"/>
    <property type="match status" value="2"/>
</dbReference>
<dbReference type="Proteomes" id="UP000601171">
    <property type="component" value="Unassembled WGS sequence"/>
</dbReference>
<name>A0A926EUY3_9FIRM</name>
<evidence type="ECO:0000259" key="3">
    <source>
        <dbReference type="SMART" id="SM01007"/>
    </source>
</evidence>
<dbReference type="GO" id="GO:0016832">
    <property type="term" value="F:aldehyde-lyase activity"/>
    <property type="evidence" value="ECO:0007669"/>
    <property type="project" value="TreeGrafter"/>
</dbReference>
<comment type="caution">
    <text evidence="4">The sequence shown here is derived from an EMBL/GenBank/DDBJ whole genome shotgun (WGS) entry which is preliminary data.</text>
</comment>
<keyword evidence="1" id="KW-0479">Metal-binding</keyword>
<organism evidence="4 5">
    <name type="scientific">Paratissierella segnis</name>
    <dbReference type="NCBI Taxonomy" id="2763679"/>
    <lineage>
        <taxon>Bacteria</taxon>
        <taxon>Bacillati</taxon>
        <taxon>Bacillota</taxon>
        <taxon>Tissierellia</taxon>
        <taxon>Tissierellales</taxon>
        <taxon>Tissierellaceae</taxon>
        <taxon>Paratissierella</taxon>
    </lineage>
</organism>
<dbReference type="AlphaFoldDB" id="A0A926EUY3"/>
<dbReference type="InterPro" id="IPR001303">
    <property type="entry name" value="Aldolase_II/adducin_N"/>
</dbReference>
<evidence type="ECO:0000313" key="5">
    <source>
        <dbReference type="Proteomes" id="UP000601171"/>
    </source>
</evidence>
<dbReference type="Pfam" id="PF00596">
    <property type="entry name" value="Aldolase_II"/>
    <property type="match status" value="1"/>
</dbReference>
<dbReference type="GO" id="GO:0046872">
    <property type="term" value="F:metal ion binding"/>
    <property type="evidence" value="ECO:0007669"/>
    <property type="project" value="UniProtKB-KW"/>
</dbReference>